<name>A0A3B0KGK8_DROGU</name>
<proteinExistence type="predicted"/>
<sequence length="151" mass="16104">MNYTDGNTKGRYNPHIAKRVQARKARDRAALQRARLALQRARSEEAGNRAANIGAVSRRSAECAPAAIQWAYYGGSANRGDHNVGAQNRREAASVPAEGNAIPGAGSEKVLNAAKETQVARVAQALQTLGNLPDEDLKLMIATVMAVVDLN</sequence>
<reference evidence="2" key="1">
    <citation type="submission" date="2018-01" db="EMBL/GenBank/DDBJ databases">
        <authorList>
            <person name="Alioto T."/>
            <person name="Alioto T."/>
        </authorList>
    </citation>
    <scope>NUCLEOTIDE SEQUENCE [LARGE SCALE GENOMIC DNA]</scope>
</reference>
<dbReference type="AlphaFoldDB" id="A0A3B0KGK8"/>
<evidence type="ECO:0000313" key="2">
    <source>
        <dbReference type="Proteomes" id="UP000268350"/>
    </source>
</evidence>
<dbReference type="Proteomes" id="UP000268350">
    <property type="component" value="Unassembled WGS sequence"/>
</dbReference>
<dbReference type="EMBL" id="OUUW01000008">
    <property type="protein sequence ID" value="SPP84211.1"/>
    <property type="molecule type" value="Genomic_DNA"/>
</dbReference>
<protein>
    <submittedName>
        <fullName evidence="1">Uncharacterized protein</fullName>
    </submittedName>
</protein>
<gene>
    <name evidence="1" type="ORF">DGUA_6G016744</name>
</gene>
<keyword evidence="2" id="KW-1185">Reference proteome</keyword>
<organism evidence="1 2">
    <name type="scientific">Drosophila guanche</name>
    <name type="common">Fruit fly</name>
    <dbReference type="NCBI Taxonomy" id="7266"/>
    <lineage>
        <taxon>Eukaryota</taxon>
        <taxon>Metazoa</taxon>
        <taxon>Ecdysozoa</taxon>
        <taxon>Arthropoda</taxon>
        <taxon>Hexapoda</taxon>
        <taxon>Insecta</taxon>
        <taxon>Pterygota</taxon>
        <taxon>Neoptera</taxon>
        <taxon>Endopterygota</taxon>
        <taxon>Diptera</taxon>
        <taxon>Brachycera</taxon>
        <taxon>Muscomorpha</taxon>
        <taxon>Ephydroidea</taxon>
        <taxon>Drosophilidae</taxon>
        <taxon>Drosophila</taxon>
        <taxon>Sophophora</taxon>
    </lineage>
</organism>
<accession>A0A3B0KGK8</accession>
<evidence type="ECO:0000313" key="1">
    <source>
        <dbReference type="EMBL" id="SPP84211.1"/>
    </source>
</evidence>